<evidence type="ECO:0008006" key="3">
    <source>
        <dbReference type="Google" id="ProtNLM"/>
    </source>
</evidence>
<protein>
    <recommendedName>
        <fullName evidence="3">DDE-type integrase/transposase/recombinase</fullName>
    </recommendedName>
</protein>
<comment type="caution">
    <text evidence="1">The sequence shown here is derived from an EMBL/GenBank/DDBJ whole genome shotgun (WGS) entry which is preliminary data.</text>
</comment>
<dbReference type="SUPFAM" id="SSF53098">
    <property type="entry name" value="Ribonuclease H-like"/>
    <property type="match status" value="1"/>
</dbReference>
<dbReference type="Gene3D" id="3.30.420.10">
    <property type="entry name" value="Ribonuclease H-like superfamily/Ribonuclease H"/>
    <property type="match status" value="1"/>
</dbReference>
<reference evidence="1 2" key="1">
    <citation type="submission" date="2020-10" db="EMBL/GenBank/DDBJ databases">
        <title>The draft genomes of Cyclamen pathogen Pseudomonas sp.</title>
        <authorList>
            <person name="Fujikawa T."/>
            <person name="Sawada H."/>
        </authorList>
    </citation>
    <scope>NUCLEOTIDE SEQUENCE [LARGE SCALE GENOMIC DNA]</scope>
    <source>
        <strain evidence="1 2">MAFF 301449</strain>
    </source>
</reference>
<dbReference type="RefSeq" id="WP_193901564.1">
    <property type="nucleotide sequence ID" value="NZ_JADDUM010000030.1"/>
</dbReference>
<gene>
    <name evidence="1" type="ORF">IQK56_04530</name>
</gene>
<evidence type="ECO:0000313" key="1">
    <source>
        <dbReference type="EMBL" id="MBE8590251.1"/>
    </source>
</evidence>
<evidence type="ECO:0000313" key="2">
    <source>
        <dbReference type="Proteomes" id="UP000613075"/>
    </source>
</evidence>
<dbReference type="InterPro" id="IPR036397">
    <property type="entry name" value="RNaseH_sf"/>
</dbReference>
<keyword evidence="2" id="KW-1185">Reference proteome</keyword>
<accession>A0ABR9SNH3</accession>
<dbReference type="InterPro" id="IPR012337">
    <property type="entry name" value="RNaseH-like_sf"/>
</dbReference>
<name>A0ABR9SNH3_9PSED</name>
<sequence length="53" mass="6069">MTTSSEQAPGDNAAKASNQVWSWDITYLPSPIRGKYYYLYLIEDIYCRKAVSC</sequence>
<dbReference type="EMBL" id="JADDUM010000030">
    <property type="protein sequence ID" value="MBE8590251.1"/>
    <property type="molecule type" value="Genomic_DNA"/>
</dbReference>
<organism evidence="1 2">
    <name type="scientific">Pseudomonas cyclaminis</name>
    <dbReference type="NCBI Taxonomy" id="2781239"/>
    <lineage>
        <taxon>Bacteria</taxon>
        <taxon>Pseudomonadati</taxon>
        <taxon>Pseudomonadota</taxon>
        <taxon>Gammaproteobacteria</taxon>
        <taxon>Pseudomonadales</taxon>
        <taxon>Pseudomonadaceae</taxon>
        <taxon>Pseudomonas</taxon>
    </lineage>
</organism>
<proteinExistence type="predicted"/>
<dbReference type="Proteomes" id="UP000613075">
    <property type="component" value="Unassembled WGS sequence"/>
</dbReference>